<accession>A0ABT6BC87</accession>
<evidence type="ECO:0000313" key="1">
    <source>
        <dbReference type="EMBL" id="MDF4025652.1"/>
    </source>
</evidence>
<dbReference type="EMBL" id="JARJJS010000002">
    <property type="protein sequence ID" value="MDF4025652.1"/>
    <property type="molecule type" value="Genomic_DNA"/>
</dbReference>
<gene>
    <name evidence="1" type="ORF">P3W24_11815</name>
</gene>
<organism evidence="1 2">
    <name type="scientific">Luteibacter sahnii</name>
    <dbReference type="NCBI Taxonomy" id="3021977"/>
    <lineage>
        <taxon>Bacteria</taxon>
        <taxon>Pseudomonadati</taxon>
        <taxon>Pseudomonadota</taxon>
        <taxon>Gammaproteobacteria</taxon>
        <taxon>Lysobacterales</taxon>
        <taxon>Rhodanobacteraceae</taxon>
        <taxon>Luteibacter</taxon>
    </lineage>
</organism>
<evidence type="ECO:0000313" key="2">
    <source>
        <dbReference type="Proteomes" id="UP001528850"/>
    </source>
</evidence>
<reference evidence="1 2" key="1">
    <citation type="journal article" date="2024" name="Curr. Microbiol.">
        <title>Luteibacter sahnii sp. nov., A Novel Yellow-Colored Xanthomonadin Pigment Producing Probiotic Bacterium from Healthy Rice Seed Microbiome.</title>
        <authorList>
            <person name="Jaiswal G."/>
            <person name="Rana R."/>
            <person name="Nayak P.K."/>
            <person name="Chouhan R."/>
            <person name="Gandhi S.G."/>
            <person name="Patel H.K."/>
            <person name="Patil P.B."/>
        </authorList>
    </citation>
    <scope>NUCLEOTIDE SEQUENCE [LARGE SCALE GENOMIC DNA]</scope>
    <source>
        <strain evidence="1 2">PPL201</strain>
    </source>
</reference>
<proteinExistence type="predicted"/>
<comment type="caution">
    <text evidence="1">The sequence shown here is derived from an EMBL/GenBank/DDBJ whole genome shotgun (WGS) entry which is preliminary data.</text>
</comment>
<protein>
    <recommendedName>
        <fullName evidence="3">Antibiotic biosynthesis monooxygenase</fullName>
    </recommendedName>
</protein>
<keyword evidence="2" id="KW-1185">Reference proteome</keyword>
<name>A0ABT6BC87_9GAMM</name>
<sequence>MRRLLIVAYRPEPGQRQSVLDLLRDQHRRARDLGVLAQDPLIGEGTHGELVFIATFEAGAAIDRLWEDESFQDIDARLGRVARMVPVHTLQEASASYIDLAGLDIRPV</sequence>
<evidence type="ECO:0008006" key="3">
    <source>
        <dbReference type="Google" id="ProtNLM"/>
    </source>
</evidence>
<dbReference type="Proteomes" id="UP001528850">
    <property type="component" value="Unassembled WGS sequence"/>
</dbReference>